<gene>
    <name evidence="2" type="ORF">GCM10022197_05490</name>
</gene>
<evidence type="ECO:0000256" key="1">
    <source>
        <dbReference type="ARBA" id="ARBA00005721"/>
    </source>
</evidence>
<dbReference type="Pfam" id="PF03780">
    <property type="entry name" value="Asp23"/>
    <property type="match status" value="1"/>
</dbReference>
<name>A0ABP6WMI1_9ACTN</name>
<dbReference type="EMBL" id="BAAAYR010000001">
    <property type="protein sequence ID" value="GAA3553284.1"/>
    <property type="molecule type" value="Genomic_DNA"/>
</dbReference>
<evidence type="ECO:0000313" key="3">
    <source>
        <dbReference type="Proteomes" id="UP001500767"/>
    </source>
</evidence>
<dbReference type="InterPro" id="IPR005531">
    <property type="entry name" value="Asp23"/>
</dbReference>
<keyword evidence="3" id="KW-1185">Reference proteome</keyword>
<accession>A0ABP6WMI1</accession>
<dbReference type="Proteomes" id="UP001500767">
    <property type="component" value="Unassembled WGS sequence"/>
</dbReference>
<comment type="similarity">
    <text evidence="1">Belongs to the asp23 family.</text>
</comment>
<dbReference type="RefSeq" id="WP_204912334.1">
    <property type="nucleotide sequence ID" value="NZ_BAAAYR010000001.1"/>
</dbReference>
<reference evidence="3" key="1">
    <citation type="journal article" date="2019" name="Int. J. Syst. Evol. Microbiol.">
        <title>The Global Catalogue of Microorganisms (GCM) 10K type strain sequencing project: providing services to taxonomists for standard genome sequencing and annotation.</title>
        <authorList>
            <consortium name="The Broad Institute Genomics Platform"/>
            <consortium name="The Broad Institute Genome Sequencing Center for Infectious Disease"/>
            <person name="Wu L."/>
            <person name="Ma J."/>
        </authorList>
    </citation>
    <scope>NUCLEOTIDE SEQUENCE [LARGE SCALE GENOMIC DNA]</scope>
    <source>
        <strain evidence="3">JCM 16540</strain>
    </source>
</reference>
<proteinExistence type="inferred from homology"/>
<dbReference type="PANTHER" id="PTHR34297">
    <property type="entry name" value="HYPOTHETICAL CYTOSOLIC PROTEIN-RELATED"/>
    <property type="match status" value="1"/>
</dbReference>
<comment type="caution">
    <text evidence="2">The sequence shown here is derived from an EMBL/GenBank/DDBJ whole genome shotgun (WGS) entry which is preliminary data.</text>
</comment>
<evidence type="ECO:0008006" key="4">
    <source>
        <dbReference type="Google" id="ProtNLM"/>
    </source>
</evidence>
<protein>
    <recommendedName>
        <fullName evidence="4">Asp23/Gls24 family envelope stress response protein</fullName>
    </recommendedName>
</protein>
<sequence length="125" mass="13269">MSAPAARRGRLVLADTVVEKIAGQAAAEVGTVHGRSGGLLGLGSHDDRSARPQVDVDLSGDHADVSVKVGVAYPGSIRETTRALRHHVVTRVRELAGVEVRRLDVEVTFLSVAGDDNPTRKESLR</sequence>
<evidence type="ECO:0000313" key="2">
    <source>
        <dbReference type="EMBL" id="GAA3553284.1"/>
    </source>
</evidence>
<organism evidence="2 3">
    <name type="scientific">Microlunatus spumicola</name>
    <dbReference type="NCBI Taxonomy" id="81499"/>
    <lineage>
        <taxon>Bacteria</taxon>
        <taxon>Bacillati</taxon>
        <taxon>Actinomycetota</taxon>
        <taxon>Actinomycetes</taxon>
        <taxon>Propionibacteriales</taxon>
        <taxon>Propionibacteriaceae</taxon>
        <taxon>Microlunatus</taxon>
    </lineage>
</organism>
<dbReference type="PANTHER" id="PTHR34297:SF3">
    <property type="entry name" value="ALKALINE SHOCK PROTEIN 23"/>
    <property type="match status" value="1"/>
</dbReference>